<dbReference type="EMBL" id="MH908922">
    <property type="protein sequence ID" value="AYM54392.1"/>
    <property type="molecule type" value="Genomic_DNA"/>
</dbReference>
<protein>
    <recommendedName>
        <fullName evidence="2">YkgJ family cysteine cluster protein</fullName>
    </recommendedName>
</protein>
<evidence type="ECO:0008006" key="2">
    <source>
        <dbReference type="Google" id="ProtNLM"/>
    </source>
</evidence>
<accession>A0A3S5GYG0</accession>
<dbReference type="AlphaFoldDB" id="A0A3S5GYG0"/>
<organism evidence="1">
    <name type="scientific">Phaselicystis flava</name>
    <dbReference type="NCBI Taxonomy" id="525924"/>
    <lineage>
        <taxon>Bacteria</taxon>
        <taxon>Pseudomonadati</taxon>
        <taxon>Myxococcota</taxon>
        <taxon>Polyangia</taxon>
        <taxon>Polyangiales</taxon>
        <taxon>Phaselicystidaceae</taxon>
        <taxon>Phaselicystis</taxon>
    </lineage>
</organism>
<proteinExistence type="predicted"/>
<name>A0A3S5GYG0_9BACT</name>
<sequence length="417" mass="46261">MAVKITAPPNQRFECRDCPARCCRLPANIRISAEEARRYLADPWVRDRVGPEGLQIIEAGGLPVREQDRGPQCVFLDDDLLCGMQKRFGHDFLPRTCQSFPFAFTRNEEGAIVAQLSQLCPSIRDDYGRPIAPQLPIKLRQKGVIAPMSPEMVTLSGATLSQTQYLRVVRRWEEALASTESPAITLARLYDLTLAFESALPAGAEPVTDAAVDEALVRAAEHAPAPLVPRQSPSFHARLLFAHLLGYLCYPSRLKLAHRIGPAPAARSAGWRSLAVKIAWMLGWGTVDLLFVPKPFNLRRVRSVDHFLSADEGGLVREYLRLVLQRRQLFARPRPLLAVVLDLALATTIIAHFARCRAAADGRPRVTPDDVREGISVAELVLVSHVDLAARSPTLQMLCQLLLAKRERFRALLATEA</sequence>
<reference evidence="1" key="1">
    <citation type="journal article" date="2018" name="J. Ind. Microbiol. Biotechnol.">
        <title>Genome mining reveals uncommon alkylpyrones as type III PKS products from myxobacteria.</title>
        <authorList>
            <person name="Hug J.J."/>
            <person name="Panter F."/>
            <person name="Krug D."/>
            <person name="Muller R."/>
        </authorList>
    </citation>
    <scope>NUCLEOTIDE SEQUENCE</scope>
    <source>
        <strain evidence="1">MSr9315</strain>
    </source>
</reference>
<evidence type="ECO:0000313" key="1">
    <source>
        <dbReference type="EMBL" id="AYM54392.1"/>
    </source>
</evidence>